<dbReference type="SMART" id="SM00220">
    <property type="entry name" value="S_TKc"/>
    <property type="match status" value="1"/>
</dbReference>
<dbReference type="Gene3D" id="1.10.510.10">
    <property type="entry name" value="Transferase(Phosphotransferase) domain 1"/>
    <property type="match status" value="1"/>
</dbReference>
<dbReference type="PANTHER" id="PTHR43671">
    <property type="entry name" value="SERINE/THREONINE-PROTEIN KINASE NEK"/>
    <property type="match status" value="1"/>
</dbReference>
<gene>
    <name evidence="6" type="ORF">CCAM_LOCUS17002</name>
</gene>
<organism evidence="6 7">
    <name type="scientific">Cuscuta campestris</name>
    <dbReference type="NCBI Taxonomy" id="132261"/>
    <lineage>
        <taxon>Eukaryota</taxon>
        <taxon>Viridiplantae</taxon>
        <taxon>Streptophyta</taxon>
        <taxon>Embryophyta</taxon>
        <taxon>Tracheophyta</taxon>
        <taxon>Spermatophyta</taxon>
        <taxon>Magnoliopsida</taxon>
        <taxon>eudicotyledons</taxon>
        <taxon>Gunneridae</taxon>
        <taxon>Pentapetalae</taxon>
        <taxon>asterids</taxon>
        <taxon>lamiids</taxon>
        <taxon>Solanales</taxon>
        <taxon>Convolvulaceae</taxon>
        <taxon>Cuscuteae</taxon>
        <taxon>Cuscuta</taxon>
        <taxon>Cuscuta subgen. Grammica</taxon>
        <taxon>Cuscuta sect. Cleistogrammica</taxon>
    </lineage>
</organism>
<sequence length="179" mass="20743">MENYEVVEQIGRCAFGAALLVHHKFEKKKYVLKKIRLAKQNEKFKITAYQEMNLIAKLNNPYIVQYKDGWVEKGLSVCIVTSFCEGGDMAEMIRRARGMFFSEERLCKWLTQLLLALNYLHSSHVLHRDLKCSNIFLTKDDGIRLGDFGLAKLFNQDDLASSVTIYILIFFSVLNMFQT</sequence>
<evidence type="ECO:0000313" key="7">
    <source>
        <dbReference type="Proteomes" id="UP000595140"/>
    </source>
</evidence>
<keyword evidence="4" id="KW-0067">ATP-binding</keyword>
<dbReference type="OrthoDB" id="1289734at2759"/>
<dbReference type="GO" id="GO:0004674">
    <property type="term" value="F:protein serine/threonine kinase activity"/>
    <property type="evidence" value="ECO:0007669"/>
    <property type="project" value="TreeGrafter"/>
</dbReference>
<name>A0A484LGI4_9ASTE</name>
<proteinExistence type="predicted"/>
<feature type="domain" description="Protein kinase" evidence="5">
    <location>
        <begin position="4"/>
        <end position="179"/>
    </location>
</feature>
<dbReference type="GO" id="GO:0005524">
    <property type="term" value="F:ATP binding"/>
    <property type="evidence" value="ECO:0007669"/>
    <property type="project" value="UniProtKB-KW"/>
</dbReference>
<reference evidence="6 7" key="1">
    <citation type="submission" date="2018-04" db="EMBL/GenBank/DDBJ databases">
        <authorList>
            <person name="Vogel A."/>
        </authorList>
    </citation>
    <scope>NUCLEOTIDE SEQUENCE [LARGE SCALE GENOMIC DNA]</scope>
</reference>
<dbReference type="GO" id="GO:0055028">
    <property type="term" value="C:cortical microtubule"/>
    <property type="evidence" value="ECO:0007669"/>
    <property type="project" value="TreeGrafter"/>
</dbReference>
<evidence type="ECO:0000259" key="5">
    <source>
        <dbReference type="PROSITE" id="PS50011"/>
    </source>
</evidence>
<dbReference type="SUPFAM" id="SSF56112">
    <property type="entry name" value="Protein kinase-like (PK-like)"/>
    <property type="match status" value="1"/>
</dbReference>
<dbReference type="InterPro" id="IPR050660">
    <property type="entry name" value="NEK_Ser/Thr_kinase"/>
</dbReference>
<dbReference type="Gene3D" id="3.30.200.20">
    <property type="entry name" value="Phosphorylase Kinase, domain 1"/>
    <property type="match status" value="1"/>
</dbReference>
<keyword evidence="2" id="KW-0547">Nucleotide-binding</keyword>
<dbReference type="PROSITE" id="PS00108">
    <property type="entry name" value="PROTEIN_KINASE_ST"/>
    <property type="match status" value="1"/>
</dbReference>
<accession>A0A484LGI4</accession>
<keyword evidence="1" id="KW-0808">Transferase</keyword>
<protein>
    <recommendedName>
        <fullName evidence="5">Protein kinase domain-containing protein</fullName>
    </recommendedName>
</protein>
<dbReference type="Proteomes" id="UP000595140">
    <property type="component" value="Unassembled WGS sequence"/>
</dbReference>
<dbReference type="PANTHER" id="PTHR43671:SF94">
    <property type="entry name" value="SERINE_THREONINE-PROTEIN KINASE NEK6"/>
    <property type="match status" value="1"/>
</dbReference>
<dbReference type="InterPro" id="IPR011009">
    <property type="entry name" value="Kinase-like_dom_sf"/>
</dbReference>
<dbReference type="AlphaFoldDB" id="A0A484LGI4"/>
<dbReference type="PROSITE" id="PS50011">
    <property type="entry name" value="PROTEIN_KINASE_DOM"/>
    <property type="match status" value="1"/>
</dbReference>
<dbReference type="InterPro" id="IPR000719">
    <property type="entry name" value="Prot_kinase_dom"/>
</dbReference>
<evidence type="ECO:0000256" key="1">
    <source>
        <dbReference type="ARBA" id="ARBA00022679"/>
    </source>
</evidence>
<evidence type="ECO:0000256" key="2">
    <source>
        <dbReference type="ARBA" id="ARBA00022741"/>
    </source>
</evidence>
<dbReference type="Pfam" id="PF00069">
    <property type="entry name" value="Pkinase"/>
    <property type="match status" value="1"/>
</dbReference>
<dbReference type="InterPro" id="IPR008271">
    <property type="entry name" value="Ser/Thr_kinase_AS"/>
</dbReference>
<dbReference type="EMBL" id="OOIL02001439">
    <property type="protein sequence ID" value="VFQ75226.1"/>
    <property type="molecule type" value="Genomic_DNA"/>
</dbReference>
<keyword evidence="3" id="KW-0418">Kinase</keyword>
<evidence type="ECO:0000256" key="4">
    <source>
        <dbReference type="ARBA" id="ARBA00022840"/>
    </source>
</evidence>
<evidence type="ECO:0000313" key="6">
    <source>
        <dbReference type="EMBL" id="VFQ75226.1"/>
    </source>
</evidence>
<keyword evidence="7" id="KW-1185">Reference proteome</keyword>
<evidence type="ECO:0000256" key="3">
    <source>
        <dbReference type="ARBA" id="ARBA00022777"/>
    </source>
</evidence>
<dbReference type="GO" id="GO:0007017">
    <property type="term" value="P:microtubule-based process"/>
    <property type="evidence" value="ECO:0007669"/>
    <property type="project" value="TreeGrafter"/>
</dbReference>